<evidence type="ECO:0000313" key="2">
    <source>
        <dbReference type="EMBL" id="AWX43123.1"/>
    </source>
</evidence>
<dbReference type="Gene3D" id="3.10.450.50">
    <property type="match status" value="2"/>
</dbReference>
<name>A0A2Z4LMU8_9FLAO</name>
<dbReference type="OrthoDB" id="9797498at2"/>
<proteinExistence type="predicted"/>
<dbReference type="InterPro" id="IPR011042">
    <property type="entry name" value="6-blade_b-propeller_TolB-like"/>
</dbReference>
<evidence type="ECO:0000259" key="1">
    <source>
        <dbReference type="Pfam" id="PF12680"/>
    </source>
</evidence>
<dbReference type="Pfam" id="PF12680">
    <property type="entry name" value="SnoaL_2"/>
    <property type="match status" value="2"/>
</dbReference>
<dbReference type="RefSeq" id="WP_112376734.1">
    <property type="nucleotide sequence ID" value="NZ_CP030104.1"/>
</dbReference>
<feature type="domain" description="SnoaL-like" evidence="1">
    <location>
        <begin position="294"/>
        <end position="390"/>
    </location>
</feature>
<organism evidence="2 3">
    <name type="scientific">Flagellimonas maritima</name>
    <dbReference type="NCBI Taxonomy" id="1383885"/>
    <lineage>
        <taxon>Bacteria</taxon>
        <taxon>Pseudomonadati</taxon>
        <taxon>Bacteroidota</taxon>
        <taxon>Flavobacteriia</taxon>
        <taxon>Flavobacteriales</taxon>
        <taxon>Flavobacteriaceae</taxon>
        <taxon>Flagellimonas</taxon>
    </lineage>
</organism>
<dbReference type="InterPro" id="IPR011659">
    <property type="entry name" value="WD40"/>
</dbReference>
<dbReference type="InterPro" id="IPR037401">
    <property type="entry name" value="SnoaL-like"/>
</dbReference>
<feature type="domain" description="SnoaL-like" evidence="1">
    <location>
        <begin position="409"/>
        <end position="503"/>
    </location>
</feature>
<accession>A0A2Z4LMU8</accession>
<dbReference type="KEGG" id="spon:HME9304_00110"/>
<dbReference type="Pfam" id="PF07676">
    <property type="entry name" value="PD40"/>
    <property type="match status" value="1"/>
</dbReference>
<dbReference type="AlphaFoldDB" id="A0A2Z4LMU8"/>
<gene>
    <name evidence="2" type="ORF">HME9304_00110</name>
</gene>
<dbReference type="Gene3D" id="2.120.10.30">
    <property type="entry name" value="TolB, C-terminal domain"/>
    <property type="match status" value="1"/>
</dbReference>
<reference evidence="2 3" key="1">
    <citation type="submission" date="2018-06" db="EMBL/GenBank/DDBJ databases">
        <title>Spongiibacterium sp. HME9304 Genome sequencing and assembly.</title>
        <authorList>
            <person name="Kang H."/>
            <person name="Kim H."/>
            <person name="Joh K."/>
        </authorList>
    </citation>
    <scope>NUCLEOTIDE SEQUENCE [LARGE SCALE GENOMIC DNA]</scope>
    <source>
        <strain evidence="2 3">HME9304</strain>
    </source>
</reference>
<dbReference type="Proteomes" id="UP000248536">
    <property type="component" value="Chromosome"/>
</dbReference>
<dbReference type="SUPFAM" id="SSF69304">
    <property type="entry name" value="Tricorn protease N-terminal domain"/>
    <property type="match status" value="1"/>
</dbReference>
<dbReference type="EMBL" id="CP030104">
    <property type="protein sequence ID" value="AWX43123.1"/>
    <property type="molecule type" value="Genomic_DNA"/>
</dbReference>
<keyword evidence="3" id="KW-1185">Reference proteome</keyword>
<evidence type="ECO:0000313" key="3">
    <source>
        <dbReference type="Proteomes" id="UP000248536"/>
    </source>
</evidence>
<dbReference type="InterPro" id="IPR032710">
    <property type="entry name" value="NTF2-like_dom_sf"/>
</dbReference>
<protein>
    <recommendedName>
        <fullName evidence="1">SnoaL-like domain-containing protein</fullName>
    </recommendedName>
</protein>
<sequence>MNRIFFFTLVLFASICIQGQVNTDVYLFDLKLEGGNIMLSNPKNISNNEGYDNQPSFLNDRTVLFSSTRNNQTDILRFNIEAGSTTSWITNTPKGSEYSPLKIPNKNAVSAIRLDLDGLQRLYQYDIDKGNSKQLLEDLKVGYHVWYNDHILVSSVLVKDRMDLVVSNLRDSTNYTFQKNVGRSLWKIPDSDLISYISKEQDVWQIKSLDPISGATKKIADTYKNAEDMCWLNNSIILTGSQKSIMKFDTTLDIEWNPVITFKQDEINNISRIAVNPSGNRLAFVAEESPTVIVQKQVEAFNKRDLKAFVSCYRNNVLVQRFPNDTMYVGRVDMTANYRRFYENTKEAKVEVTNRIRLRNKVIDEETSTVNGRKGHQVALYEIKNGLIASMTFIFPEWVTEDAESIVNEQLKAYNNKDLDAFMGAFSEDVELFTFPNKLDIKGQAQLRKSYSSLFEKTPDLHCDIKNRIVIGNKVIDEEYITANGSKFSAVAIYEVKNGKISKVTFLQ</sequence>
<dbReference type="SUPFAM" id="SSF54427">
    <property type="entry name" value="NTF2-like"/>
    <property type="match status" value="2"/>
</dbReference>